<evidence type="ECO:0000313" key="5">
    <source>
        <dbReference type="WBParaSite" id="GPUH_0000676501-mRNA-1"/>
    </source>
</evidence>
<keyword evidence="4" id="KW-1185">Reference proteome</keyword>
<dbReference type="Gene3D" id="3.50.4.10">
    <property type="entry name" value="Hepatocyte Growth Factor"/>
    <property type="match status" value="1"/>
</dbReference>
<evidence type="ECO:0000313" key="4">
    <source>
        <dbReference type="Proteomes" id="UP000271098"/>
    </source>
</evidence>
<dbReference type="AlphaFoldDB" id="A0A183DDG5"/>
<dbReference type="Proteomes" id="UP000271098">
    <property type="component" value="Unassembled WGS sequence"/>
</dbReference>
<proteinExistence type="predicted"/>
<reference evidence="3 4" key="2">
    <citation type="submission" date="2018-11" db="EMBL/GenBank/DDBJ databases">
        <authorList>
            <consortium name="Pathogen Informatics"/>
        </authorList>
    </citation>
    <scope>NUCLEOTIDE SEQUENCE [LARGE SCALE GENOMIC DNA]</scope>
</reference>
<feature type="compositionally biased region" description="Basic and acidic residues" evidence="1">
    <location>
        <begin position="95"/>
        <end position="121"/>
    </location>
</feature>
<dbReference type="InterPro" id="IPR003609">
    <property type="entry name" value="Pan_app"/>
</dbReference>
<sequence length="135" mass="15606">MHFQVQCYVKKALPSTNIAHCLEHCFKAGKQCNAVMFFHDKDECVLSEKTQYSNPEEFQEHEEVDYFDNVCDYRASTIGSLEKVLTEMTPSSSRLEGRRMRSESTQRFSEPDPRVVVEHDTLSTTNVELEPTHGR</sequence>
<reference evidence="5" key="1">
    <citation type="submission" date="2016-06" db="UniProtKB">
        <authorList>
            <consortium name="WormBaseParasite"/>
        </authorList>
    </citation>
    <scope>IDENTIFICATION</scope>
</reference>
<evidence type="ECO:0000259" key="2">
    <source>
        <dbReference type="PROSITE" id="PS50948"/>
    </source>
</evidence>
<organism evidence="5">
    <name type="scientific">Gongylonema pulchrum</name>
    <dbReference type="NCBI Taxonomy" id="637853"/>
    <lineage>
        <taxon>Eukaryota</taxon>
        <taxon>Metazoa</taxon>
        <taxon>Ecdysozoa</taxon>
        <taxon>Nematoda</taxon>
        <taxon>Chromadorea</taxon>
        <taxon>Rhabditida</taxon>
        <taxon>Spirurina</taxon>
        <taxon>Spiruromorpha</taxon>
        <taxon>Spiruroidea</taxon>
        <taxon>Gongylonematidae</taxon>
        <taxon>Gongylonema</taxon>
    </lineage>
</organism>
<dbReference type="EMBL" id="UYRT01016435">
    <property type="protein sequence ID" value="VDK55997.1"/>
    <property type="molecule type" value="Genomic_DNA"/>
</dbReference>
<feature type="domain" description="Apple" evidence="2">
    <location>
        <begin position="1"/>
        <end position="71"/>
    </location>
</feature>
<evidence type="ECO:0000256" key="1">
    <source>
        <dbReference type="SAM" id="MobiDB-lite"/>
    </source>
</evidence>
<dbReference type="WBParaSite" id="GPUH_0000676501-mRNA-1">
    <property type="protein sequence ID" value="GPUH_0000676501-mRNA-1"/>
    <property type="gene ID" value="GPUH_0000676501"/>
</dbReference>
<protein>
    <submittedName>
        <fullName evidence="5">Apple domain-containing protein</fullName>
    </submittedName>
</protein>
<dbReference type="PROSITE" id="PS50948">
    <property type="entry name" value="PAN"/>
    <property type="match status" value="1"/>
</dbReference>
<dbReference type="SUPFAM" id="SSF57414">
    <property type="entry name" value="Hairpin loop containing domain-like"/>
    <property type="match status" value="1"/>
</dbReference>
<feature type="region of interest" description="Disordered" evidence="1">
    <location>
        <begin position="88"/>
        <end position="135"/>
    </location>
</feature>
<evidence type="ECO:0000313" key="3">
    <source>
        <dbReference type="EMBL" id="VDK55997.1"/>
    </source>
</evidence>
<dbReference type="Pfam" id="PF00024">
    <property type="entry name" value="PAN_1"/>
    <property type="match status" value="1"/>
</dbReference>
<gene>
    <name evidence="3" type="ORF">GPUH_LOCUS6760</name>
</gene>
<name>A0A183DDG5_9BILA</name>
<accession>A0A183DDG5</accession>